<dbReference type="AlphaFoldDB" id="A0A918SVT0"/>
<evidence type="ECO:0000313" key="3">
    <source>
        <dbReference type="Proteomes" id="UP000644020"/>
    </source>
</evidence>
<dbReference type="EMBL" id="BMUL01000002">
    <property type="protein sequence ID" value="GHA70011.1"/>
    <property type="molecule type" value="Genomic_DNA"/>
</dbReference>
<feature type="region of interest" description="Disordered" evidence="1">
    <location>
        <begin position="1"/>
        <end position="21"/>
    </location>
</feature>
<organism evidence="2 3">
    <name type="scientific">Streptomyces termitum</name>
    <dbReference type="NCBI Taxonomy" id="67368"/>
    <lineage>
        <taxon>Bacteria</taxon>
        <taxon>Bacillati</taxon>
        <taxon>Actinomycetota</taxon>
        <taxon>Actinomycetes</taxon>
        <taxon>Kitasatosporales</taxon>
        <taxon>Streptomycetaceae</taxon>
        <taxon>Streptomyces</taxon>
    </lineage>
</organism>
<dbReference type="Pfam" id="PF06078">
    <property type="entry name" value="DUF937"/>
    <property type="match status" value="1"/>
</dbReference>
<protein>
    <recommendedName>
        <fullName evidence="4">DUF937 domain-containing protein</fullName>
    </recommendedName>
</protein>
<evidence type="ECO:0008006" key="4">
    <source>
        <dbReference type="Google" id="ProtNLM"/>
    </source>
</evidence>
<comment type="caution">
    <text evidence="2">The sequence shown here is derived from an EMBL/GenBank/DDBJ whole genome shotgun (WGS) entry which is preliminary data.</text>
</comment>
<sequence>MPGTGRERSVPGMSEPRDPLRDDVLAELGEERLGELASAAGTDPAGARALVGDSVAALSDGLRRAAAEPESAGEVRAAVDEAAEAGPPLRGVAAFGGFAAGGLLAGVLAKAARPAARAVAKRTGLPPATADRAVDLLLPVVLAVLTKRAAAKGKGGGLGDLLDGDGGKK</sequence>
<evidence type="ECO:0000313" key="2">
    <source>
        <dbReference type="EMBL" id="GHA70011.1"/>
    </source>
</evidence>
<dbReference type="Proteomes" id="UP000644020">
    <property type="component" value="Unassembled WGS sequence"/>
</dbReference>
<name>A0A918SVT0_9ACTN</name>
<dbReference type="InterPro" id="IPR009282">
    <property type="entry name" value="DUF937"/>
</dbReference>
<keyword evidence="3" id="KW-1185">Reference proteome</keyword>
<gene>
    <name evidence="2" type="ORF">GCM10010305_10330</name>
</gene>
<reference evidence="2" key="1">
    <citation type="journal article" date="2014" name="Int. J. Syst. Evol. Microbiol.">
        <title>Complete genome sequence of Corynebacterium casei LMG S-19264T (=DSM 44701T), isolated from a smear-ripened cheese.</title>
        <authorList>
            <consortium name="US DOE Joint Genome Institute (JGI-PGF)"/>
            <person name="Walter F."/>
            <person name="Albersmeier A."/>
            <person name="Kalinowski J."/>
            <person name="Ruckert C."/>
        </authorList>
    </citation>
    <scope>NUCLEOTIDE SEQUENCE</scope>
    <source>
        <strain evidence="2">JCM 4518</strain>
    </source>
</reference>
<reference evidence="2" key="2">
    <citation type="submission" date="2020-09" db="EMBL/GenBank/DDBJ databases">
        <authorList>
            <person name="Sun Q."/>
            <person name="Ohkuma M."/>
        </authorList>
    </citation>
    <scope>NUCLEOTIDE SEQUENCE</scope>
    <source>
        <strain evidence="2">JCM 4518</strain>
    </source>
</reference>
<accession>A0A918SVT0</accession>
<proteinExistence type="predicted"/>
<evidence type="ECO:0000256" key="1">
    <source>
        <dbReference type="SAM" id="MobiDB-lite"/>
    </source>
</evidence>